<accession>A0A644XJA5</accession>
<feature type="domain" description="Aminopeptidase P N-terminal" evidence="6">
    <location>
        <begin position="50"/>
        <end position="182"/>
    </location>
</feature>
<dbReference type="InterPro" id="IPR007865">
    <property type="entry name" value="Aminopep_P_N"/>
</dbReference>
<keyword evidence="7" id="KW-0645">Protease</keyword>
<comment type="similarity">
    <text evidence="2">Belongs to the peptidase M24B family.</text>
</comment>
<evidence type="ECO:0000313" key="7">
    <source>
        <dbReference type="EMBL" id="MPM14303.1"/>
    </source>
</evidence>
<organism evidence="7">
    <name type="scientific">bioreactor metagenome</name>
    <dbReference type="NCBI Taxonomy" id="1076179"/>
    <lineage>
        <taxon>unclassified sequences</taxon>
        <taxon>metagenomes</taxon>
        <taxon>ecological metagenomes</taxon>
    </lineage>
</organism>
<gene>
    <name evidence="7" type="primary">pepP_9</name>
    <name evidence="7" type="ORF">SDC9_60665</name>
</gene>
<dbReference type="EMBL" id="VSSQ01002257">
    <property type="protein sequence ID" value="MPM14303.1"/>
    <property type="molecule type" value="Genomic_DNA"/>
</dbReference>
<keyword evidence="3" id="KW-0479">Metal-binding</keyword>
<dbReference type="GO" id="GO:0005829">
    <property type="term" value="C:cytosol"/>
    <property type="evidence" value="ECO:0007669"/>
    <property type="project" value="TreeGrafter"/>
</dbReference>
<evidence type="ECO:0000256" key="5">
    <source>
        <dbReference type="ARBA" id="ARBA00023211"/>
    </source>
</evidence>
<keyword evidence="4 7" id="KW-0378">Hydrolase</keyword>
<dbReference type="InterPro" id="IPR029149">
    <property type="entry name" value="Creatin/AminoP/Spt16_N"/>
</dbReference>
<sequence length="510" mass="57534">MDGIFCFPNVNFIGLNGSVRIFRKNTHLFHKQILLLRKFRQQKNNNMELFEKQVYASRRERLMKSGLRGIALFIGNTESPMDYPANGYHFRQDSTFSYFFGLDIPDMAGVIDFDEGKQILFANDVDIEDIIWMGPQPAVKDLAAKAGISETYPFAELVNYLAKAKSQSRPVHFLPPYRAETKIMINSMLNIPFSEMKASASVDLIKAVVALRAIKEQCEIDELEVAAKIGYEMHMVAFRNARPGIVEQEICGLMEGVAYQYGKGPSFPIILSVRGETLHNHNHSNVMQAGQMLLSDAGAQSNKYYTSDYTRTMPVSGKFSEQQKMIYQIVLDANNHALSITKPEVTYQSVHLSVCRVIAEGLKNAGLMKGNVEEAVKAGAHAMFLPHGLGHMMGMNVHDMEDLGENYVGYDDEVSRIDQFGTAYLRMGRRLKAGHVMTDEPGIYFIPELIDQWKAEKKFEDFINYAEVEKVKTFGGIRLEDDILVTETGSRFIGKRLPITIAEVEEAMKK</sequence>
<dbReference type="GO" id="GO:0070006">
    <property type="term" value="F:metalloaminopeptidase activity"/>
    <property type="evidence" value="ECO:0007669"/>
    <property type="project" value="InterPro"/>
</dbReference>
<dbReference type="InterPro" id="IPR000994">
    <property type="entry name" value="Pept_M24"/>
</dbReference>
<dbReference type="Gene3D" id="3.90.230.10">
    <property type="entry name" value="Creatinase/methionine aminopeptidase superfamily"/>
    <property type="match status" value="1"/>
</dbReference>
<dbReference type="Pfam" id="PF05195">
    <property type="entry name" value="AMP_N"/>
    <property type="match status" value="1"/>
</dbReference>
<keyword evidence="5" id="KW-0464">Manganese</keyword>
<protein>
    <submittedName>
        <fullName evidence="7">Xaa-Pro aminopeptidase</fullName>
        <ecNumber evidence="7">3.4.11.9</ecNumber>
    </submittedName>
</protein>
<dbReference type="SUPFAM" id="SSF55920">
    <property type="entry name" value="Creatinase/aminopeptidase"/>
    <property type="match status" value="1"/>
</dbReference>
<dbReference type="PANTHER" id="PTHR43226:SF4">
    <property type="entry name" value="XAA-PRO AMINOPEPTIDASE 3"/>
    <property type="match status" value="1"/>
</dbReference>
<evidence type="ECO:0000256" key="2">
    <source>
        <dbReference type="ARBA" id="ARBA00008766"/>
    </source>
</evidence>
<evidence type="ECO:0000256" key="1">
    <source>
        <dbReference type="ARBA" id="ARBA00001936"/>
    </source>
</evidence>
<dbReference type="Pfam" id="PF00557">
    <property type="entry name" value="Peptidase_M24"/>
    <property type="match status" value="1"/>
</dbReference>
<dbReference type="PANTHER" id="PTHR43226">
    <property type="entry name" value="XAA-PRO AMINOPEPTIDASE 3"/>
    <property type="match status" value="1"/>
</dbReference>
<proteinExistence type="inferred from homology"/>
<dbReference type="AlphaFoldDB" id="A0A644XJA5"/>
<dbReference type="EC" id="3.4.11.9" evidence="7"/>
<evidence type="ECO:0000259" key="6">
    <source>
        <dbReference type="SMART" id="SM01011"/>
    </source>
</evidence>
<dbReference type="SUPFAM" id="SSF53092">
    <property type="entry name" value="Creatinase/prolidase N-terminal domain"/>
    <property type="match status" value="1"/>
</dbReference>
<evidence type="ECO:0000256" key="3">
    <source>
        <dbReference type="ARBA" id="ARBA00022723"/>
    </source>
</evidence>
<reference evidence="7" key="1">
    <citation type="submission" date="2019-08" db="EMBL/GenBank/DDBJ databases">
        <authorList>
            <person name="Kucharzyk K."/>
            <person name="Murdoch R.W."/>
            <person name="Higgins S."/>
            <person name="Loffler F."/>
        </authorList>
    </citation>
    <scope>NUCLEOTIDE SEQUENCE</scope>
</reference>
<dbReference type="Gene3D" id="3.40.350.10">
    <property type="entry name" value="Creatinase/prolidase N-terminal domain"/>
    <property type="match status" value="1"/>
</dbReference>
<dbReference type="GO" id="GO:0006508">
    <property type="term" value="P:proteolysis"/>
    <property type="evidence" value="ECO:0007669"/>
    <property type="project" value="TreeGrafter"/>
</dbReference>
<dbReference type="CDD" id="cd01087">
    <property type="entry name" value="Prolidase"/>
    <property type="match status" value="1"/>
</dbReference>
<dbReference type="InterPro" id="IPR052433">
    <property type="entry name" value="X-Pro_dipept-like"/>
</dbReference>
<dbReference type="InterPro" id="IPR036005">
    <property type="entry name" value="Creatinase/aminopeptidase-like"/>
</dbReference>
<dbReference type="GO" id="GO:0030145">
    <property type="term" value="F:manganese ion binding"/>
    <property type="evidence" value="ECO:0007669"/>
    <property type="project" value="InterPro"/>
</dbReference>
<keyword evidence="7" id="KW-0031">Aminopeptidase</keyword>
<evidence type="ECO:0000256" key="4">
    <source>
        <dbReference type="ARBA" id="ARBA00022801"/>
    </source>
</evidence>
<dbReference type="SMART" id="SM01011">
    <property type="entry name" value="AMP_N"/>
    <property type="match status" value="1"/>
</dbReference>
<comment type="cofactor">
    <cofactor evidence="1">
        <name>Mn(2+)</name>
        <dbReference type="ChEBI" id="CHEBI:29035"/>
    </cofactor>
</comment>
<comment type="caution">
    <text evidence="7">The sequence shown here is derived from an EMBL/GenBank/DDBJ whole genome shotgun (WGS) entry which is preliminary data.</text>
</comment>
<name>A0A644XJA5_9ZZZZ</name>